<gene>
    <name evidence="1" type="ORF">AC477_01770</name>
</gene>
<name>A0A0M0BXQ3_9ARCH</name>
<comment type="caution">
    <text evidence="1">The sequence shown here is derived from an EMBL/GenBank/DDBJ whole genome shotgun (WGS) entry which is preliminary data.</text>
</comment>
<dbReference type="EMBL" id="LFWU01000035">
    <property type="protein sequence ID" value="KON33244.1"/>
    <property type="molecule type" value="Genomic_DNA"/>
</dbReference>
<reference evidence="1 2" key="1">
    <citation type="submission" date="2015-06" db="EMBL/GenBank/DDBJ databases">
        <title>New insights into the roles of widespread benthic archaea in carbon and nitrogen cycling.</title>
        <authorList>
            <person name="Lazar C.S."/>
            <person name="Baker B.J."/>
            <person name="Seitz K.W."/>
            <person name="Hyde A.S."/>
            <person name="Dick G.J."/>
            <person name="Hinrichs K.-U."/>
            <person name="Teske A.P."/>
        </authorList>
    </citation>
    <scope>NUCLEOTIDE SEQUENCE [LARGE SCALE GENOMIC DNA]</scope>
    <source>
        <strain evidence="1">SG8-32-1</strain>
    </source>
</reference>
<protein>
    <submittedName>
        <fullName evidence="1">Uncharacterized protein</fullName>
    </submittedName>
</protein>
<proteinExistence type="predicted"/>
<dbReference type="AlphaFoldDB" id="A0A0M0BXQ3"/>
<dbReference type="Proteomes" id="UP000037237">
    <property type="component" value="Unassembled WGS sequence"/>
</dbReference>
<evidence type="ECO:0000313" key="2">
    <source>
        <dbReference type="Proteomes" id="UP000037237"/>
    </source>
</evidence>
<evidence type="ECO:0000313" key="1">
    <source>
        <dbReference type="EMBL" id="KON33244.1"/>
    </source>
</evidence>
<sequence>MGSLSLEFKKRVADIYQEKITKMEKLDPTTMENFAIEIIEKIDKEKKNSNAIHDLEILEYNMKLLKKYSGALKQYTPDTDEFDFTQNDCKNLVDSTKKWLKLEGLI</sequence>
<organism evidence="1 2">
    <name type="scientific">miscellaneous Crenarchaeota group-1 archaeon SG8-32-1</name>
    <dbReference type="NCBI Taxonomy" id="1685124"/>
    <lineage>
        <taxon>Archaea</taxon>
        <taxon>Candidatus Bathyarchaeota</taxon>
        <taxon>MCG-1</taxon>
    </lineage>
</organism>
<accession>A0A0M0BXQ3</accession>